<dbReference type="PANTHER" id="PTHR42861">
    <property type="entry name" value="CALCIUM-TRANSPORTING ATPASE"/>
    <property type="match status" value="1"/>
</dbReference>
<evidence type="ECO:0008006" key="5">
    <source>
        <dbReference type="Google" id="ProtNLM"/>
    </source>
</evidence>
<dbReference type="InterPro" id="IPR023298">
    <property type="entry name" value="ATPase_P-typ_TM_dom_sf"/>
</dbReference>
<dbReference type="Gramene" id="Solyc02g011700.1.1">
    <property type="protein sequence ID" value="Solyc02g011700.1.1"/>
    <property type="gene ID" value="Solyc02g011700.1"/>
</dbReference>
<dbReference type="Proteomes" id="UP000004994">
    <property type="component" value="Chromosome 2"/>
</dbReference>
<dbReference type="SUPFAM" id="SSF81665">
    <property type="entry name" value="Calcium ATPase, transmembrane domain M"/>
    <property type="match status" value="1"/>
</dbReference>
<evidence type="ECO:0000256" key="1">
    <source>
        <dbReference type="ARBA" id="ARBA00022842"/>
    </source>
</evidence>
<proteinExistence type="predicted"/>
<organism evidence="3">
    <name type="scientific">Solanum lycopersicum</name>
    <name type="common">Tomato</name>
    <name type="synonym">Lycopersicon esculentum</name>
    <dbReference type="NCBI Taxonomy" id="4081"/>
    <lineage>
        <taxon>Eukaryota</taxon>
        <taxon>Viridiplantae</taxon>
        <taxon>Streptophyta</taxon>
        <taxon>Embryophyta</taxon>
        <taxon>Tracheophyta</taxon>
        <taxon>Spermatophyta</taxon>
        <taxon>Magnoliopsida</taxon>
        <taxon>eudicotyledons</taxon>
        <taxon>Gunneridae</taxon>
        <taxon>Pentapetalae</taxon>
        <taxon>asterids</taxon>
        <taxon>lamiids</taxon>
        <taxon>Solanales</taxon>
        <taxon>Solanaceae</taxon>
        <taxon>Solanoideae</taxon>
        <taxon>Solaneae</taxon>
        <taxon>Solanum</taxon>
        <taxon>Solanum subgen. Lycopersicon</taxon>
    </lineage>
</organism>
<keyword evidence="2" id="KW-0732">Signal</keyword>
<reference evidence="3" key="2">
    <citation type="submission" date="2015-06" db="UniProtKB">
        <authorList>
            <consortium name="EnsemblPlants"/>
        </authorList>
    </citation>
    <scope>IDENTIFICATION</scope>
    <source>
        <strain evidence="3">cv. Heinz 1706</strain>
    </source>
</reference>
<name>K4B4G9_SOLLC</name>
<evidence type="ECO:0000313" key="4">
    <source>
        <dbReference type="Proteomes" id="UP000004994"/>
    </source>
</evidence>
<dbReference type="HOGENOM" id="CLU_2162822_0_0_1"/>
<dbReference type="PaxDb" id="4081-Solyc02g011700.1.1"/>
<dbReference type="InParanoid" id="K4B4G9"/>
<dbReference type="EnsemblPlants" id="Solyc02g011700.1.1">
    <property type="protein sequence ID" value="Solyc02g011700.1.1"/>
    <property type="gene ID" value="Solyc02g011700.1"/>
</dbReference>
<dbReference type="AlphaFoldDB" id="K4B4G9"/>
<dbReference type="PhylomeDB" id="K4B4G9"/>
<evidence type="ECO:0000256" key="2">
    <source>
        <dbReference type="SAM" id="SignalP"/>
    </source>
</evidence>
<keyword evidence="4" id="KW-1185">Reference proteome</keyword>
<dbReference type="Gene3D" id="1.20.1110.10">
    <property type="entry name" value="Calcium-transporting ATPase, transmembrane domain"/>
    <property type="match status" value="1"/>
</dbReference>
<evidence type="ECO:0000313" key="3">
    <source>
        <dbReference type="EnsemblPlants" id="Solyc02g011700.1.1"/>
    </source>
</evidence>
<dbReference type="eggNOG" id="KOG0205">
    <property type="taxonomic scope" value="Eukaryota"/>
</dbReference>
<sequence>MWNHLSWVIAKAAIMVIALANRDGEPPNWKDFVCIVCLLVINSTIIFTEENNARNSVVALMDGLAPKMTVFRDGVGVNNKLLSQLGGITKRMSVIEEMDGMDVLCSDKTGA</sequence>
<keyword evidence="1" id="KW-0460">Magnesium</keyword>
<feature type="signal peptide" evidence="2">
    <location>
        <begin position="1"/>
        <end position="20"/>
    </location>
</feature>
<accession>K4B4G9</accession>
<feature type="chain" id="PRO_5003875917" description="Cation-transporting P-type ATPase C-terminal domain-containing protein" evidence="2">
    <location>
        <begin position="21"/>
        <end position="111"/>
    </location>
</feature>
<protein>
    <recommendedName>
        <fullName evidence="5">Cation-transporting P-type ATPase C-terminal domain-containing protein</fullName>
    </recommendedName>
</protein>
<reference evidence="3" key="1">
    <citation type="journal article" date="2012" name="Nature">
        <title>The tomato genome sequence provides insights into fleshy fruit evolution.</title>
        <authorList>
            <consortium name="Tomato Genome Consortium"/>
        </authorList>
    </citation>
    <scope>NUCLEOTIDE SEQUENCE [LARGE SCALE GENOMIC DNA]</scope>
    <source>
        <strain evidence="3">cv. Heinz 1706</strain>
    </source>
</reference>